<dbReference type="InterPro" id="IPR036291">
    <property type="entry name" value="NAD(P)-bd_dom_sf"/>
</dbReference>
<dbReference type="GO" id="GO:0008831">
    <property type="term" value="F:dTDP-4-dehydrorhamnose reductase activity"/>
    <property type="evidence" value="ECO:0007669"/>
    <property type="project" value="UniProtKB-EC"/>
</dbReference>
<dbReference type="NCBIfam" id="TIGR01214">
    <property type="entry name" value="rmlD"/>
    <property type="match status" value="1"/>
</dbReference>
<comment type="cofactor">
    <cofactor evidence="6">
        <name>Mg(2+)</name>
        <dbReference type="ChEBI" id="CHEBI:18420"/>
    </cofactor>
    <text evidence="6">Binds 1 Mg(2+) ion per monomer.</text>
</comment>
<evidence type="ECO:0000313" key="9">
    <source>
        <dbReference type="Proteomes" id="UP000633814"/>
    </source>
</evidence>
<dbReference type="Proteomes" id="UP000633814">
    <property type="component" value="Unassembled WGS sequence"/>
</dbReference>
<comment type="caution">
    <text evidence="8">The sequence shown here is derived from an EMBL/GenBank/DDBJ whole genome shotgun (WGS) entry which is preliminary data.</text>
</comment>
<comment type="pathway">
    <text evidence="1 6">Carbohydrate biosynthesis; dTDP-L-rhamnose biosynthesis.</text>
</comment>
<evidence type="ECO:0000256" key="2">
    <source>
        <dbReference type="ARBA" id="ARBA00010944"/>
    </source>
</evidence>
<keyword evidence="9" id="KW-1185">Reference proteome</keyword>
<organism evidence="8 9">
    <name type="scientific">Alishewanella maricola</name>
    <dbReference type="NCBI Taxonomy" id="2795740"/>
    <lineage>
        <taxon>Bacteria</taxon>
        <taxon>Pseudomonadati</taxon>
        <taxon>Pseudomonadota</taxon>
        <taxon>Gammaproteobacteria</taxon>
        <taxon>Alteromonadales</taxon>
        <taxon>Alteromonadaceae</taxon>
        <taxon>Alishewanella</taxon>
    </lineage>
</organism>
<feature type="domain" description="RmlD-like substrate binding" evidence="7">
    <location>
        <begin position="6"/>
        <end position="274"/>
    </location>
</feature>
<evidence type="ECO:0000256" key="6">
    <source>
        <dbReference type="RuleBase" id="RU364082"/>
    </source>
</evidence>
<dbReference type="SUPFAM" id="SSF51735">
    <property type="entry name" value="NAD(P)-binding Rossmann-fold domains"/>
    <property type="match status" value="1"/>
</dbReference>
<keyword evidence="6" id="KW-0521">NADP</keyword>
<evidence type="ECO:0000256" key="4">
    <source>
        <dbReference type="ARBA" id="ARBA00017099"/>
    </source>
</evidence>
<dbReference type="PANTHER" id="PTHR10491:SF4">
    <property type="entry name" value="METHIONINE ADENOSYLTRANSFERASE 2 SUBUNIT BETA"/>
    <property type="match status" value="1"/>
</dbReference>
<evidence type="ECO:0000313" key="8">
    <source>
        <dbReference type="EMBL" id="MCB5226082.1"/>
    </source>
</evidence>
<evidence type="ECO:0000256" key="5">
    <source>
        <dbReference type="ARBA" id="ARBA00048200"/>
    </source>
</evidence>
<gene>
    <name evidence="8" type="primary">rfbD</name>
    <name evidence="8" type="ORF">JAO78_004565</name>
</gene>
<keyword evidence="6 8" id="KW-0560">Oxidoreductase</keyword>
<dbReference type="Pfam" id="PF04321">
    <property type="entry name" value="RmlD_sub_bind"/>
    <property type="match status" value="1"/>
</dbReference>
<dbReference type="EMBL" id="JAEINI020000002">
    <property type="protein sequence ID" value="MCB5226082.1"/>
    <property type="molecule type" value="Genomic_DNA"/>
</dbReference>
<evidence type="ECO:0000256" key="3">
    <source>
        <dbReference type="ARBA" id="ARBA00012929"/>
    </source>
</evidence>
<protein>
    <recommendedName>
        <fullName evidence="4 6">dTDP-4-dehydrorhamnose reductase</fullName>
        <ecNumber evidence="3 6">1.1.1.133</ecNumber>
    </recommendedName>
</protein>
<proteinExistence type="inferred from homology"/>
<dbReference type="Gene3D" id="3.40.50.720">
    <property type="entry name" value="NAD(P)-binding Rossmann-like Domain"/>
    <property type="match status" value="1"/>
</dbReference>
<dbReference type="InterPro" id="IPR005913">
    <property type="entry name" value="dTDP_dehydrorham_reduct"/>
</dbReference>
<reference evidence="8 9" key="1">
    <citation type="submission" date="2021-10" db="EMBL/GenBank/DDBJ databases">
        <title>Alishewanella koreense sp. nov. isolated from seawater of southwestern coast in South Korea and the proposal for the reclassification of Rheinheimera perlucida and Rheinheimera tuosuensis as Arsukibacterium perlucida and Arsukibacterium tuosuensis.</title>
        <authorList>
            <person name="Kim K.H."/>
            <person name="Ruan W."/>
            <person name="Kim K.R."/>
            <person name="Baek J.H."/>
            <person name="Jeon C.O."/>
        </authorList>
    </citation>
    <scope>NUCLEOTIDE SEQUENCE [LARGE SCALE GENOMIC DNA]</scope>
    <source>
        <strain evidence="8 9">16-MA</strain>
    </source>
</reference>
<comment type="similarity">
    <text evidence="2 6">Belongs to the dTDP-4-dehydrorhamnose reductase family.</text>
</comment>
<dbReference type="Gene3D" id="3.90.25.10">
    <property type="entry name" value="UDP-galactose 4-epimerase, domain 1"/>
    <property type="match status" value="1"/>
</dbReference>
<dbReference type="InterPro" id="IPR029903">
    <property type="entry name" value="RmlD-like-bd"/>
</dbReference>
<evidence type="ECO:0000256" key="1">
    <source>
        <dbReference type="ARBA" id="ARBA00004781"/>
    </source>
</evidence>
<dbReference type="EC" id="1.1.1.133" evidence="3 6"/>
<evidence type="ECO:0000259" key="7">
    <source>
        <dbReference type="Pfam" id="PF04321"/>
    </source>
</evidence>
<accession>A0ABS8C181</accession>
<dbReference type="CDD" id="cd05254">
    <property type="entry name" value="dTDP_HR_like_SDR_e"/>
    <property type="match status" value="1"/>
</dbReference>
<comment type="function">
    <text evidence="6">Catalyzes the reduction of dTDP-6-deoxy-L-lyxo-4-hexulose to yield dTDP-L-rhamnose.</text>
</comment>
<dbReference type="RefSeq" id="WP_226750172.1">
    <property type="nucleotide sequence ID" value="NZ_JAEINI020000002.1"/>
</dbReference>
<dbReference type="PANTHER" id="PTHR10491">
    <property type="entry name" value="DTDP-4-DEHYDRORHAMNOSE REDUCTASE"/>
    <property type="match status" value="1"/>
</dbReference>
<comment type="catalytic activity">
    <reaction evidence="5 6">
        <text>dTDP-beta-L-rhamnose + NADP(+) = dTDP-4-dehydro-beta-L-rhamnose + NADPH + H(+)</text>
        <dbReference type="Rhea" id="RHEA:21796"/>
        <dbReference type="ChEBI" id="CHEBI:15378"/>
        <dbReference type="ChEBI" id="CHEBI:57510"/>
        <dbReference type="ChEBI" id="CHEBI:57783"/>
        <dbReference type="ChEBI" id="CHEBI:58349"/>
        <dbReference type="ChEBI" id="CHEBI:62830"/>
        <dbReference type="EC" id="1.1.1.133"/>
    </reaction>
</comment>
<name>A0ABS8C181_9ALTE</name>
<sequence>MVITPNILLTGANGQLGKAIAAELLAANMTFVAKSRDELDITNQAALSAFLHQLKPTIIINCAAYTAVDQAETDSATCFAVNELAVKALAEYCDQTESVLIHFSTDYVFDGTSSKPYEEQDKPKPLNQYGKSKLAGELAIQQIACRHYIIRTSWLYGDTGKNFYTTMRKLAQQPQTVKVVDDQIGAPTKVKELAGVLTCILEKHATQQGLPYGTYHYCGDVFKSWYQFAKDIFTEQQSNTPLAAISAADYALSKPGIALRPYNSCLNSQKLKKWLKNNTKF</sequence>